<dbReference type="GO" id="GO:0002949">
    <property type="term" value="P:tRNA threonylcarbamoyladenosine modification"/>
    <property type="evidence" value="ECO:0007669"/>
    <property type="project" value="InterPro"/>
</dbReference>
<dbReference type="NCBIfam" id="TIGR03725">
    <property type="entry name" value="T6A_YeaZ"/>
    <property type="match status" value="1"/>
</dbReference>
<organism evidence="2 3">
    <name type="scientific">Gloeocapsopsis dulcis AAB1 = 1H9</name>
    <dbReference type="NCBI Taxonomy" id="1433147"/>
    <lineage>
        <taxon>Bacteria</taxon>
        <taxon>Bacillati</taxon>
        <taxon>Cyanobacteriota</taxon>
        <taxon>Cyanophyceae</taxon>
        <taxon>Oscillatoriophycideae</taxon>
        <taxon>Chroococcales</taxon>
        <taxon>Chroococcaceae</taxon>
        <taxon>Gloeocapsopsis</taxon>
        <taxon>Gloeocapsopsis dulcis</taxon>
    </lineage>
</organism>
<evidence type="ECO:0000313" key="2">
    <source>
        <dbReference type="EMBL" id="MUL36412.1"/>
    </source>
</evidence>
<proteinExistence type="predicted"/>
<dbReference type="GO" id="GO:0016740">
    <property type="term" value="F:transferase activity"/>
    <property type="evidence" value="ECO:0007669"/>
    <property type="project" value="UniProtKB-KW"/>
</dbReference>
<dbReference type="RefSeq" id="WP_105221802.1">
    <property type="nucleotide sequence ID" value="NZ_CAWNSU010000118.1"/>
</dbReference>
<dbReference type="Proteomes" id="UP000441797">
    <property type="component" value="Unassembled WGS sequence"/>
</dbReference>
<dbReference type="InterPro" id="IPR000905">
    <property type="entry name" value="Gcp-like_dom"/>
</dbReference>
<keyword evidence="2" id="KW-0808">Transferase</keyword>
<evidence type="ECO:0000259" key="1">
    <source>
        <dbReference type="Pfam" id="PF00814"/>
    </source>
</evidence>
<gene>
    <name evidence="2" type="ORF">BWI75_08630</name>
</gene>
<dbReference type="InterPro" id="IPR043129">
    <property type="entry name" value="ATPase_NBD"/>
</dbReference>
<dbReference type="InterPro" id="IPR022496">
    <property type="entry name" value="T6A_TsaB"/>
</dbReference>
<dbReference type="Gene3D" id="3.30.420.200">
    <property type="match status" value="1"/>
</dbReference>
<accession>A0A6N8FV04</accession>
<name>A0A6N8FV04_9CHRO</name>
<dbReference type="Gene3D" id="3.30.420.40">
    <property type="match status" value="1"/>
</dbReference>
<evidence type="ECO:0000313" key="3">
    <source>
        <dbReference type="Proteomes" id="UP000441797"/>
    </source>
</evidence>
<dbReference type="EMBL" id="NAPY01000010">
    <property type="protein sequence ID" value="MUL36412.1"/>
    <property type="molecule type" value="Genomic_DNA"/>
</dbReference>
<dbReference type="SUPFAM" id="SSF53067">
    <property type="entry name" value="Actin-like ATPase domain"/>
    <property type="match status" value="2"/>
</dbReference>
<dbReference type="Pfam" id="PF00814">
    <property type="entry name" value="TsaD"/>
    <property type="match status" value="1"/>
</dbReference>
<keyword evidence="3" id="KW-1185">Reference proteome</keyword>
<protein>
    <submittedName>
        <fullName evidence="2">tRNA (Adenosine(37)-N6)-threonylcarbamoyltransferase complex dimerization subunit type 1 TsaB</fullName>
    </submittedName>
</protein>
<feature type="domain" description="Gcp-like" evidence="1">
    <location>
        <begin position="63"/>
        <end position="122"/>
    </location>
</feature>
<comment type="caution">
    <text evidence="2">The sequence shown here is derived from an EMBL/GenBank/DDBJ whole genome shotgun (WGS) entry which is preliminary data.</text>
</comment>
<reference evidence="2 3" key="1">
    <citation type="journal article" date="2019" name="Front. Microbiol.">
        <title>Genomic Features for Desiccation Tolerance and Sugar Biosynthesis in the Extremophile Gloeocapsopsis sp. UTEX B3054.</title>
        <authorList>
            <person name="Urrejola C."/>
            <person name="Alcorta J."/>
            <person name="Salas L."/>
            <person name="Vasquez M."/>
            <person name="Polz M.F."/>
            <person name="Vicuna R."/>
            <person name="Diez B."/>
        </authorList>
    </citation>
    <scope>NUCLEOTIDE SEQUENCE [LARGE SCALE GENOMIC DNA]</scope>
    <source>
        <strain evidence="2 3">1H9</strain>
    </source>
</reference>
<sequence length="214" mass="23549">MPMHSVRLQPHKYGLAIHTSSPELGFALSNFADDSRTATWDLGRDISNLLHQYLIEFIQPQAWRDLAFIAVAKGPGGFTGTRIGVVTARTLAQQLDIPVFAISSLAAVAWSYHTTEPTLVYAVQLPAQRGQLHTAIYQANPEGNGLVPLLPDTVLTAEAWQTKLDSCDGYKLIHAPNQLGTSVGSLLELAYFDWQQGKRPNWSEALPFYGQHPV</sequence>
<dbReference type="AlphaFoldDB" id="A0A6N8FV04"/>
<dbReference type="OrthoDB" id="9784166at2"/>